<dbReference type="InterPro" id="IPR025724">
    <property type="entry name" value="GAG-pre-integrase_dom"/>
</dbReference>
<feature type="domain" description="GAG-pre-integrase" evidence="1">
    <location>
        <begin position="96"/>
        <end position="168"/>
    </location>
</feature>
<name>A0A699GW67_TANCI</name>
<reference evidence="2" key="1">
    <citation type="journal article" date="2019" name="Sci. Rep.">
        <title>Draft genome of Tanacetum cinerariifolium, the natural source of mosquito coil.</title>
        <authorList>
            <person name="Yamashiro T."/>
            <person name="Shiraishi A."/>
            <person name="Satake H."/>
            <person name="Nakayama K."/>
        </authorList>
    </citation>
    <scope>NUCLEOTIDE SEQUENCE</scope>
</reference>
<proteinExistence type="predicted"/>
<dbReference type="EMBL" id="BKCJ010065117">
    <property type="protein sequence ID" value="GEW59492.1"/>
    <property type="molecule type" value="Genomic_DNA"/>
</dbReference>
<dbReference type="AlphaFoldDB" id="A0A699GW67"/>
<gene>
    <name evidence="2" type="ORF">Tci_231468</name>
</gene>
<evidence type="ECO:0000259" key="1">
    <source>
        <dbReference type="Pfam" id="PF13976"/>
    </source>
</evidence>
<organism evidence="2">
    <name type="scientific">Tanacetum cinerariifolium</name>
    <name type="common">Dalmatian daisy</name>
    <name type="synonym">Chrysanthemum cinerariifolium</name>
    <dbReference type="NCBI Taxonomy" id="118510"/>
    <lineage>
        <taxon>Eukaryota</taxon>
        <taxon>Viridiplantae</taxon>
        <taxon>Streptophyta</taxon>
        <taxon>Embryophyta</taxon>
        <taxon>Tracheophyta</taxon>
        <taxon>Spermatophyta</taxon>
        <taxon>Magnoliopsida</taxon>
        <taxon>eudicotyledons</taxon>
        <taxon>Gunneridae</taxon>
        <taxon>Pentapetalae</taxon>
        <taxon>asterids</taxon>
        <taxon>campanulids</taxon>
        <taxon>Asterales</taxon>
        <taxon>Asteraceae</taxon>
        <taxon>Asteroideae</taxon>
        <taxon>Anthemideae</taxon>
        <taxon>Anthemidinae</taxon>
        <taxon>Tanacetum</taxon>
    </lineage>
</organism>
<comment type="caution">
    <text evidence="2">The sequence shown here is derived from an EMBL/GenBank/DDBJ whole genome shotgun (WGS) entry which is preliminary data.</text>
</comment>
<dbReference type="Pfam" id="PF13976">
    <property type="entry name" value="gag_pre-integrs"/>
    <property type="match status" value="1"/>
</dbReference>
<sequence length="229" mass="26178">MKDSLQGKDNIIKKLKVKISQLMETRSEADRTLDFRDYVIGDNVISRVYHVEGLRQNLFSVGQFCDSDLEVAFRKYSCYVRAEDGVGLLKGSRGSNMYTISVEDMMKSSPICLLSKSSKNKSWLWHRRLRHLNFGTINDLARKDLVKGLPCLKFEKDYLFPACQLGKSIFHRKSVLITLQRNDVVKRQNQTLVEAARTMLIFLKALMFLWAEAVATACEDLGKLKATAD</sequence>
<accession>A0A699GW67</accession>
<evidence type="ECO:0000313" key="2">
    <source>
        <dbReference type="EMBL" id="GEW59492.1"/>
    </source>
</evidence>
<protein>
    <submittedName>
        <fullName evidence="2">Integrase, catalytic region, zinc finger, CCHC-type, peptidase aspartic, catalytic</fullName>
    </submittedName>
</protein>